<dbReference type="InterPro" id="IPR011032">
    <property type="entry name" value="GroES-like_sf"/>
</dbReference>
<dbReference type="CDD" id="cd00320">
    <property type="entry name" value="cpn10"/>
    <property type="match status" value="1"/>
</dbReference>
<protein>
    <recommendedName>
        <fullName evidence="6">Chaperonin 10</fullName>
    </recommendedName>
</protein>
<dbReference type="EMBL" id="JAVRJZ010000048">
    <property type="protein sequence ID" value="KAK2704000.1"/>
    <property type="molecule type" value="Genomic_DNA"/>
</dbReference>
<proteinExistence type="inferred from homology"/>
<accession>A0AA88H859</accession>
<evidence type="ECO:0000256" key="3">
    <source>
        <dbReference type="RuleBase" id="RU003479"/>
    </source>
</evidence>
<dbReference type="Proteomes" id="UP001187531">
    <property type="component" value="Unassembled WGS sequence"/>
</dbReference>
<keyword evidence="5" id="KW-1185">Reference proteome</keyword>
<evidence type="ECO:0000256" key="2">
    <source>
        <dbReference type="ARBA" id="ARBA00023186"/>
    </source>
</evidence>
<reference evidence="4" key="1">
    <citation type="submission" date="2023-07" db="EMBL/GenBank/DDBJ databases">
        <title>Chromosome-level genome assembly of Artemia franciscana.</title>
        <authorList>
            <person name="Jo E."/>
        </authorList>
    </citation>
    <scope>NUCLEOTIDE SEQUENCE</scope>
    <source>
        <tissue evidence="4">Whole body</tissue>
    </source>
</reference>
<evidence type="ECO:0000313" key="5">
    <source>
        <dbReference type="Proteomes" id="UP001187531"/>
    </source>
</evidence>
<dbReference type="SMART" id="SM00883">
    <property type="entry name" value="Cpn10"/>
    <property type="match status" value="1"/>
</dbReference>
<dbReference type="InterPro" id="IPR020818">
    <property type="entry name" value="Chaperonin_GroES"/>
</dbReference>
<dbReference type="AlphaFoldDB" id="A0AA88H859"/>
<name>A0AA88H859_ARTSF</name>
<dbReference type="SUPFAM" id="SSF50129">
    <property type="entry name" value="GroES-like"/>
    <property type="match status" value="1"/>
</dbReference>
<comment type="similarity">
    <text evidence="1 3">Belongs to the GroES chaperonin family.</text>
</comment>
<comment type="caution">
    <text evidence="4">The sequence shown here is derived from an EMBL/GenBank/DDBJ whole genome shotgun (WGS) entry which is preliminary data.</text>
</comment>
<organism evidence="4 5">
    <name type="scientific">Artemia franciscana</name>
    <name type="common">Brine shrimp</name>
    <name type="synonym">Artemia sanfranciscana</name>
    <dbReference type="NCBI Taxonomy" id="6661"/>
    <lineage>
        <taxon>Eukaryota</taxon>
        <taxon>Metazoa</taxon>
        <taxon>Ecdysozoa</taxon>
        <taxon>Arthropoda</taxon>
        <taxon>Crustacea</taxon>
        <taxon>Branchiopoda</taxon>
        <taxon>Anostraca</taxon>
        <taxon>Artemiidae</taxon>
        <taxon>Artemia</taxon>
    </lineage>
</organism>
<dbReference type="PRINTS" id="PR00297">
    <property type="entry name" value="CHAPERONIN10"/>
</dbReference>
<dbReference type="GO" id="GO:0005759">
    <property type="term" value="C:mitochondrial matrix"/>
    <property type="evidence" value="ECO:0007669"/>
    <property type="project" value="TreeGrafter"/>
</dbReference>
<dbReference type="GO" id="GO:0005524">
    <property type="term" value="F:ATP binding"/>
    <property type="evidence" value="ECO:0007669"/>
    <property type="project" value="InterPro"/>
</dbReference>
<evidence type="ECO:0000313" key="4">
    <source>
        <dbReference type="EMBL" id="KAK2704000.1"/>
    </source>
</evidence>
<dbReference type="PANTHER" id="PTHR10772:SF0">
    <property type="entry name" value="10 KDA HEAT SHOCK PROTEIN, MITOCHONDRIAL"/>
    <property type="match status" value="1"/>
</dbReference>
<dbReference type="GO" id="GO:0044183">
    <property type="term" value="F:protein folding chaperone"/>
    <property type="evidence" value="ECO:0007669"/>
    <property type="project" value="InterPro"/>
</dbReference>
<sequence>MGPVAAASPPKLISSILAVGALKNLVPLLDRVLVEKARGGIGIPEKAQQKVLQGTVVAVGPGTRNNHGQHIPVTVEVENDLLAKLES</sequence>
<gene>
    <name evidence="4" type="ORF">QYM36_017676</name>
</gene>
<evidence type="ECO:0008006" key="6">
    <source>
        <dbReference type="Google" id="ProtNLM"/>
    </source>
</evidence>
<dbReference type="GO" id="GO:0051087">
    <property type="term" value="F:protein-folding chaperone binding"/>
    <property type="evidence" value="ECO:0007669"/>
    <property type="project" value="TreeGrafter"/>
</dbReference>
<dbReference type="PANTHER" id="PTHR10772">
    <property type="entry name" value="10 KDA HEAT SHOCK PROTEIN"/>
    <property type="match status" value="1"/>
</dbReference>
<dbReference type="GO" id="GO:0051082">
    <property type="term" value="F:unfolded protein binding"/>
    <property type="evidence" value="ECO:0007669"/>
    <property type="project" value="TreeGrafter"/>
</dbReference>
<evidence type="ECO:0000256" key="1">
    <source>
        <dbReference type="ARBA" id="ARBA00006975"/>
    </source>
</evidence>
<dbReference type="Pfam" id="PF00166">
    <property type="entry name" value="Cpn10"/>
    <property type="match status" value="1"/>
</dbReference>
<keyword evidence="2 3" id="KW-0143">Chaperone</keyword>
<dbReference type="GO" id="GO:0046872">
    <property type="term" value="F:metal ion binding"/>
    <property type="evidence" value="ECO:0007669"/>
    <property type="project" value="TreeGrafter"/>
</dbReference>
<dbReference type="Gene3D" id="2.30.33.40">
    <property type="entry name" value="GroES chaperonin"/>
    <property type="match status" value="1"/>
</dbReference>
<dbReference type="InterPro" id="IPR037124">
    <property type="entry name" value="Chaperonin_GroES_sf"/>
</dbReference>